<dbReference type="AlphaFoldDB" id="A0A7S8IC94"/>
<dbReference type="KEGG" id="pmet:G4Y79_16520"/>
<evidence type="ECO:0000256" key="2">
    <source>
        <dbReference type="SAM" id="Phobius"/>
    </source>
</evidence>
<accession>A0A7S8IC94</accession>
<name>A0A7S8IC94_9CHLR</name>
<organism evidence="3 4">
    <name type="scientific">Phototrophicus methaneseepsis</name>
    <dbReference type="NCBI Taxonomy" id="2710758"/>
    <lineage>
        <taxon>Bacteria</taxon>
        <taxon>Bacillati</taxon>
        <taxon>Chloroflexota</taxon>
        <taxon>Candidatus Thermofontia</taxon>
        <taxon>Phototrophicales</taxon>
        <taxon>Phototrophicaceae</taxon>
        <taxon>Phototrophicus</taxon>
    </lineage>
</organism>
<feature type="transmembrane region" description="Helical" evidence="2">
    <location>
        <begin position="77"/>
        <end position="95"/>
    </location>
</feature>
<keyword evidence="2" id="KW-1133">Transmembrane helix</keyword>
<dbReference type="Proteomes" id="UP000594468">
    <property type="component" value="Chromosome"/>
</dbReference>
<proteinExistence type="predicted"/>
<evidence type="ECO:0000313" key="4">
    <source>
        <dbReference type="Proteomes" id="UP000594468"/>
    </source>
</evidence>
<feature type="transmembrane region" description="Helical" evidence="2">
    <location>
        <begin position="12"/>
        <end position="36"/>
    </location>
</feature>
<evidence type="ECO:0000256" key="1">
    <source>
        <dbReference type="SAM" id="MobiDB-lite"/>
    </source>
</evidence>
<feature type="region of interest" description="Disordered" evidence="1">
    <location>
        <begin position="139"/>
        <end position="183"/>
    </location>
</feature>
<feature type="transmembrane region" description="Helical" evidence="2">
    <location>
        <begin position="48"/>
        <end position="71"/>
    </location>
</feature>
<keyword evidence="2" id="KW-0812">Transmembrane</keyword>
<keyword evidence="2" id="KW-0472">Membrane</keyword>
<sequence>MEVSVVEAVAPLLMLSILIERLLEVVFILIESVWIRNPNDPSYIRKKVIYTLFIGGVIGVWLAATAQLNFFPAFESPIGGILATGIVGGAISPYAHQIVEVLTKAQKQLDPANDHPQVVAVGGRQHLQIKADQQTITVDKVENHNPTNDGFDTEPLRPMTAEHESSSDRSKAFGIRVGHAEPR</sequence>
<keyword evidence="4" id="KW-1185">Reference proteome</keyword>
<evidence type="ECO:0000313" key="3">
    <source>
        <dbReference type="EMBL" id="QPC81300.1"/>
    </source>
</evidence>
<reference evidence="3 4" key="1">
    <citation type="submission" date="2020-02" db="EMBL/GenBank/DDBJ databases">
        <authorList>
            <person name="Zheng R.K."/>
            <person name="Sun C.M."/>
        </authorList>
    </citation>
    <scope>NUCLEOTIDE SEQUENCE [LARGE SCALE GENOMIC DNA]</scope>
    <source>
        <strain evidence="4">rifampicinis</strain>
    </source>
</reference>
<feature type="compositionally biased region" description="Basic and acidic residues" evidence="1">
    <location>
        <begin position="160"/>
        <end position="171"/>
    </location>
</feature>
<dbReference type="EMBL" id="CP062983">
    <property type="protein sequence ID" value="QPC81300.1"/>
    <property type="molecule type" value="Genomic_DNA"/>
</dbReference>
<gene>
    <name evidence="3" type="ORF">G4Y79_16520</name>
</gene>
<dbReference type="RefSeq" id="WP_195169373.1">
    <property type="nucleotide sequence ID" value="NZ_CP062983.1"/>
</dbReference>
<protein>
    <submittedName>
        <fullName evidence="3">Uncharacterized protein</fullName>
    </submittedName>
</protein>